<evidence type="ECO:0000313" key="4">
    <source>
        <dbReference type="EMBL" id="BAP56772.1"/>
    </source>
</evidence>
<proteinExistence type="inferred from homology"/>
<evidence type="ECO:0000256" key="1">
    <source>
        <dbReference type="ARBA" id="ARBA00006464"/>
    </source>
</evidence>
<keyword evidence="5" id="KW-1185">Reference proteome</keyword>
<keyword evidence="4" id="KW-0808">Transferase</keyword>
<dbReference type="PANTHER" id="PTHR30576:SF10">
    <property type="entry name" value="SLL5057 PROTEIN"/>
    <property type="match status" value="1"/>
</dbReference>
<accession>A0A090ALR1</accession>
<dbReference type="Pfam" id="PF02397">
    <property type="entry name" value="Bac_transf"/>
    <property type="match status" value="1"/>
</dbReference>
<dbReference type="STRING" id="40754.THII_2475"/>
<evidence type="ECO:0000259" key="3">
    <source>
        <dbReference type="Pfam" id="PF02397"/>
    </source>
</evidence>
<dbReference type="PANTHER" id="PTHR30576">
    <property type="entry name" value="COLANIC BIOSYNTHESIS UDP-GLUCOSE LIPID CARRIER TRANSFERASE"/>
    <property type="match status" value="1"/>
</dbReference>
<feature type="domain" description="Bacterial sugar transferase" evidence="3">
    <location>
        <begin position="28"/>
        <end position="129"/>
    </location>
</feature>
<organism evidence="4 5">
    <name type="scientific">Thioploca ingrica</name>
    <dbReference type="NCBI Taxonomy" id="40754"/>
    <lineage>
        <taxon>Bacteria</taxon>
        <taxon>Pseudomonadati</taxon>
        <taxon>Pseudomonadota</taxon>
        <taxon>Gammaproteobacteria</taxon>
        <taxon>Thiotrichales</taxon>
        <taxon>Thiotrichaceae</taxon>
        <taxon>Thioploca</taxon>
    </lineage>
</organism>
<evidence type="ECO:0000256" key="2">
    <source>
        <dbReference type="SAM" id="Phobius"/>
    </source>
</evidence>
<gene>
    <name evidence="4" type="ORF">THII_2475</name>
</gene>
<protein>
    <submittedName>
        <fullName evidence="4">Exopolysaccharide biosynthesis polyprenyl glycosylphosphotransferase</fullName>
    </submittedName>
</protein>
<name>A0A090ALR1_9GAMM</name>
<dbReference type="InterPro" id="IPR003362">
    <property type="entry name" value="Bact_transf"/>
</dbReference>
<dbReference type="GO" id="GO:0016780">
    <property type="term" value="F:phosphotransferase activity, for other substituted phosphate groups"/>
    <property type="evidence" value="ECO:0007669"/>
    <property type="project" value="TreeGrafter"/>
</dbReference>
<dbReference type="HOGENOM" id="CLU_160073_0_0_6"/>
<dbReference type="Proteomes" id="UP000031623">
    <property type="component" value="Chromosome"/>
</dbReference>
<feature type="transmembrane region" description="Helical" evidence="2">
    <location>
        <begin position="30"/>
        <end position="56"/>
    </location>
</feature>
<reference evidence="4 5" key="1">
    <citation type="journal article" date="2014" name="ISME J.">
        <title>Ecophysiology of Thioploca ingrica as revealed by the complete genome sequence supplemented with proteomic evidence.</title>
        <authorList>
            <person name="Kojima H."/>
            <person name="Ogura Y."/>
            <person name="Yamamoto N."/>
            <person name="Togashi T."/>
            <person name="Mori H."/>
            <person name="Watanabe T."/>
            <person name="Nemoto F."/>
            <person name="Kurokawa K."/>
            <person name="Hayashi T."/>
            <person name="Fukui M."/>
        </authorList>
    </citation>
    <scope>NUCLEOTIDE SEQUENCE [LARGE SCALE GENOMIC DNA]</scope>
</reference>
<dbReference type="KEGG" id="tig:THII_2475"/>
<keyword evidence="2" id="KW-0472">Membrane</keyword>
<keyword evidence="2" id="KW-1133">Transmembrane helix</keyword>
<evidence type="ECO:0000313" key="5">
    <source>
        <dbReference type="Proteomes" id="UP000031623"/>
    </source>
</evidence>
<sequence length="129" mass="15235">MRRYLLLLSQRHSLWLYFNMAYGNSWRKRLFDIVIATLLLFILTPLLLTVVVLIYLDSPGSIFFTQTRIGKGGKPFTMWKFRSMVMGAEKQKLELHNEMSCGVLFKVKQDPRITRMGRFIRKFSIDELP</sequence>
<dbReference type="AlphaFoldDB" id="A0A090ALR1"/>
<dbReference type="EMBL" id="AP014633">
    <property type="protein sequence ID" value="BAP56772.1"/>
    <property type="molecule type" value="Genomic_DNA"/>
</dbReference>
<keyword evidence="2" id="KW-0812">Transmembrane</keyword>
<comment type="similarity">
    <text evidence="1">Belongs to the bacterial sugar transferase family.</text>
</comment>